<protein>
    <recommendedName>
        <fullName evidence="3">RES domain-containing protein</fullName>
    </recommendedName>
</protein>
<accession>A0ABZ0VTH5</accession>
<evidence type="ECO:0008006" key="3">
    <source>
        <dbReference type="Google" id="ProtNLM"/>
    </source>
</evidence>
<gene>
    <name evidence="1" type="ORF">U0R22_004701</name>
</gene>
<organism evidence="1 2">
    <name type="scientific">Mesorhizobium huakuii</name>
    <dbReference type="NCBI Taxonomy" id="28104"/>
    <lineage>
        <taxon>Bacteria</taxon>
        <taxon>Pseudomonadati</taxon>
        <taxon>Pseudomonadota</taxon>
        <taxon>Alphaproteobacteria</taxon>
        <taxon>Hyphomicrobiales</taxon>
        <taxon>Phyllobacteriaceae</taxon>
        <taxon>Mesorhizobium</taxon>
    </lineage>
</organism>
<name>A0ABZ0VTH5_9HYPH</name>
<sequence>MSRSVMIDQGLPSNLRSIRLLYNSPSQCFIASTSALQAEGMADELFYRHRGVTRYTRISASKGDVSICNPFSCANAPLVMFNFMSARADIPGAYDWASLSVFDLVSHEVRDVISDATLPIPAGYERGWIASLISVDAEGKTAVVTAGFERLVSGGAVVDYAAFELDCINLKLSKIADLPNIFA</sequence>
<dbReference type="RefSeq" id="WP_322415285.1">
    <property type="nucleotide sequence ID" value="NZ_CP139858.1"/>
</dbReference>
<evidence type="ECO:0000313" key="1">
    <source>
        <dbReference type="EMBL" id="WQC00494.1"/>
    </source>
</evidence>
<reference evidence="1 2" key="1">
    <citation type="submission" date="2023-11" db="EMBL/GenBank/DDBJ databases">
        <authorList>
            <person name="Panchal A.K."/>
            <person name="Meaney J.S."/>
            <person name="Karas B.J."/>
            <person name="diCenzo G.C."/>
        </authorList>
    </citation>
    <scope>NUCLEOTIDE SEQUENCE [LARGE SCALE GENOMIC DNA]</scope>
    <source>
        <strain evidence="1 2">NZP2235</strain>
    </source>
</reference>
<proteinExistence type="predicted"/>
<keyword evidence="2" id="KW-1185">Reference proteome</keyword>
<evidence type="ECO:0000313" key="2">
    <source>
        <dbReference type="Proteomes" id="UP001322481"/>
    </source>
</evidence>
<dbReference type="Proteomes" id="UP001322481">
    <property type="component" value="Chromosome"/>
</dbReference>
<dbReference type="EMBL" id="CP139858">
    <property type="protein sequence ID" value="WQC00494.1"/>
    <property type="molecule type" value="Genomic_DNA"/>
</dbReference>